<organism evidence="1 2">
    <name type="scientific">Ilex paraguariensis</name>
    <name type="common">yerba mate</name>
    <dbReference type="NCBI Taxonomy" id="185542"/>
    <lineage>
        <taxon>Eukaryota</taxon>
        <taxon>Viridiplantae</taxon>
        <taxon>Streptophyta</taxon>
        <taxon>Embryophyta</taxon>
        <taxon>Tracheophyta</taxon>
        <taxon>Spermatophyta</taxon>
        <taxon>Magnoliopsida</taxon>
        <taxon>eudicotyledons</taxon>
        <taxon>Gunneridae</taxon>
        <taxon>Pentapetalae</taxon>
        <taxon>asterids</taxon>
        <taxon>campanulids</taxon>
        <taxon>Aquifoliales</taxon>
        <taxon>Aquifoliaceae</taxon>
        <taxon>Ilex</taxon>
    </lineage>
</organism>
<name>A0ABC8UF68_9AQUA</name>
<feature type="non-terminal residue" evidence="1">
    <location>
        <position position="1"/>
    </location>
</feature>
<protein>
    <submittedName>
        <fullName evidence="1">Uncharacterized protein</fullName>
    </submittedName>
</protein>
<dbReference type="EMBL" id="CAUOFW020007576">
    <property type="protein sequence ID" value="CAK9179656.1"/>
    <property type="molecule type" value="Genomic_DNA"/>
</dbReference>
<accession>A0ABC8UF68</accession>
<evidence type="ECO:0000313" key="1">
    <source>
        <dbReference type="EMBL" id="CAK9179656.1"/>
    </source>
</evidence>
<dbReference type="AlphaFoldDB" id="A0ABC8UF68"/>
<dbReference type="Proteomes" id="UP001642360">
    <property type="component" value="Unassembled WGS sequence"/>
</dbReference>
<evidence type="ECO:0000313" key="2">
    <source>
        <dbReference type="Proteomes" id="UP001642360"/>
    </source>
</evidence>
<gene>
    <name evidence="1" type="ORF">ILEXP_LOCUS49610</name>
</gene>
<keyword evidence="2" id="KW-1185">Reference proteome</keyword>
<comment type="caution">
    <text evidence="1">The sequence shown here is derived from an EMBL/GenBank/DDBJ whole genome shotgun (WGS) entry which is preliminary data.</text>
</comment>
<proteinExistence type="predicted"/>
<reference evidence="1 2" key="1">
    <citation type="submission" date="2024-02" db="EMBL/GenBank/DDBJ databases">
        <authorList>
            <person name="Vignale AGUSTIN F."/>
            <person name="Sosa J E."/>
            <person name="Modenutti C."/>
        </authorList>
    </citation>
    <scope>NUCLEOTIDE SEQUENCE [LARGE SCALE GENOMIC DNA]</scope>
</reference>
<sequence length="86" mass="9430">KPPLDPRCSSNSEIGAAILRQPIHRLHDETQVTSISPVEVQVPVQLSIPTTSSNRFERLEIEGGNLVVDLDYVVTSCDHNHGEASK</sequence>